<dbReference type="AlphaFoldDB" id="A0A814CFN3"/>
<dbReference type="EMBL" id="CAJNOJ010000043">
    <property type="protein sequence ID" value="CAF0939461.1"/>
    <property type="molecule type" value="Genomic_DNA"/>
</dbReference>
<reference evidence="6" key="1">
    <citation type="submission" date="2021-02" db="EMBL/GenBank/DDBJ databases">
        <authorList>
            <person name="Nowell W R."/>
        </authorList>
    </citation>
    <scope>NUCLEOTIDE SEQUENCE</scope>
</reference>
<keyword evidence="4" id="KW-1133">Transmembrane helix</keyword>
<dbReference type="InterPro" id="IPR009078">
    <property type="entry name" value="Ferritin-like_SF"/>
</dbReference>
<protein>
    <recommendedName>
        <fullName evidence="5">BPTI/Kunitz inhibitor domain-containing protein</fullName>
    </recommendedName>
</protein>
<dbReference type="FunFam" id="4.10.410.10:FF:000021">
    <property type="entry name" value="Serine protease inhibitor, putative"/>
    <property type="match status" value="1"/>
</dbReference>
<accession>A0A814CFN3</accession>
<dbReference type="Gene3D" id="1.10.620.20">
    <property type="entry name" value="Ribonucleotide Reductase, subunit A"/>
    <property type="match status" value="1"/>
</dbReference>
<evidence type="ECO:0000313" key="7">
    <source>
        <dbReference type="Proteomes" id="UP000663852"/>
    </source>
</evidence>
<evidence type="ECO:0000256" key="1">
    <source>
        <dbReference type="ARBA" id="ARBA00009303"/>
    </source>
</evidence>
<evidence type="ECO:0000259" key="5">
    <source>
        <dbReference type="PROSITE" id="PS50279"/>
    </source>
</evidence>
<sequence length="459" mass="53077">MRDMTALTNENNLTEKVILNNDHVKSVEDDEPLLRENPSRYVLFPIKYHDIWKFYKRALASIWTCEEVDLANDMKDWIRLTSDEQYFIKNVLAFFAASDGIVGENLIEKFSSEVQAPEARCFYGFQIAMENIHSEMYSLLIDTYIKDPLERDILFNAISTLPYVKKKADWAIRWMNKKTPFAERLVAFACVEGIFFSGSFASIFWLRERGVMPGLTFSNELISRDEGLHTDFACLLFEHIVHKPSVERIEEILREAVDLEIEFLTDALPCSLIGMNAAAMAQYIKFVADRLLIELGCSKIFHCDCPFDFMNNISITGKTNFFEKRVGDYQRAGNDTISCVFCYQILFTHFDMNQLVLLLIVLSSLTHCARSSVCELPRAPGPCRGMFPSFYFNLQTGRCEEFIYGGCDGNENRFQTEQDCRATCDDHKPSKEFHHLIIQHRDNLEIYHFTGHALLLKER</sequence>
<evidence type="ECO:0000313" key="6">
    <source>
        <dbReference type="EMBL" id="CAF0939461.1"/>
    </source>
</evidence>
<dbReference type="PROSITE" id="PS50279">
    <property type="entry name" value="BPTI_KUNITZ_2"/>
    <property type="match status" value="1"/>
</dbReference>
<dbReference type="PANTHER" id="PTHR23409">
    <property type="entry name" value="RIBONUCLEOSIDE-DIPHOSPHATE REDUCTASE SMALL CHAIN"/>
    <property type="match status" value="1"/>
</dbReference>
<dbReference type="CDD" id="cd01049">
    <property type="entry name" value="RNRR2"/>
    <property type="match status" value="1"/>
</dbReference>
<dbReference type="Gene3D" id="4.10.410.10">
    <property type="entry name" value="Pancreatic trypsin inhibitor Kunitz domain"/>
    <property type="match status" value="1"/>
</dbReference>
<dbReference type="InterPro" id="IPR036880">
    <property type="entry name" value="Kunitz_BPTI_sf"/>
</dbReference>
<dbReference type="InterPro" id="IPR012348">
    <property type="entry name" value="RNR-like"/>
</dbReference>
<dbReference type="InterPro" id="IPR002223">
    <property type="entry name" value="Kunitz_BPTI"/>
</dbReference>
<dbReference type="PANTHER" id="PTHR23409:SF18">
    <property type="entry name" value="RIBONUCLEOSIDE-DIPHOSPHATE REDUCTASE SUBUNIT M2"/>
    <property type="match status" value="1"/>
</dbReference>
<evidence type="ECO:0000256" key="2">
    <source>
        <dbReference type="ARBA" id="ARBA00022690"/>
    </source>
</evidence>
<comment type="similarity">
    <text evidence="1">Belongs to the ribonucleoside diphosphate reductase small chain family.</text>
</comment>
<evidence type="ECO:0000256" key="3">
    <source>
        <dbReference type="ARBA" id="ARBA00023157"/>
    </source>
</evidence>
<dbReference type="GO" id="GO:0016491">
    <property type="term" value="F:oxidoreductase activity"/>
    <property type="evidence" value="ECO:0007669"/>
    <property type="project" value="InterPro"/>
</dbReference>
<evidence type="ECO:0000256" key="4">
    <source>
        <dbReference type="SAM" id="Phobius"/>
    </source>
</evidence>
<feature type="transmembrane region" description="Helical" evidence="4">
    <location>
        <begin position="185"/>
        <end position="206"/>
    </location>
</feature>
<proteinExistence type="inferred from homology"/>
<keyword evidence="2" id="KW-0646">Protease inhibitor</keyword>
<dbReference type="PROSITE" id="PS00368">
    <property type="entry name" value="RIBORED_SMALL"/>
    <property type="match status" value="1"/>
</dbReference>
<dbReference type="SUPFAM" id="SSF47240">
    <property type="entry name" value="Ferritin-like"/>
    <property type="match status" value="1"/>
</dbReference>
<gene>
    <name evidence="6" type="ORF">EDS130_LOCUS11745</name>
</gene>
<dbReference type="InterPro" id="IPR000358">
    <property type="entry name" value="RNR_small_fam"/>
</dbReference>
<organism evidence="6 7">
    <name type="scientific">Adineta ricciae</name>
    <name type="common">Rotifer</name>
    <dbReference type="NCBI Taxonomy" id="249248"/>
    <lineage>
        <taxon>Eukaryota</taxon>
        <taxon>Metazoa</taxon>
        <taxon>Spiralia</taxon>
        <taxon>Gnathifera</taxon>
        <taxon>Rotifera</taxon>
        <taxon>Eurotatoria</taxon>
        <taxon>Bdelloidea</taxon>
        <taxon>Adinetida</taxon>
        <taxon>Adinetidae</taxon>
        <taxon>Adineta</taxon>
    </lineage>
</organism>
<dbReference type="GO" id="GO:0004867">
    <property type="term" value="F:serine-type endopeptidase inhibitor activity"/>
    <property type="evidence" value="ECO:0007669"/>
    <property type="project" value="InterPro"/>
</dbReference>
<dbReference type="PROSITE" id="PS00280">
    <property type="entry name" value="BPTI_KUNITZ_1"/>
    <property type="match status" value="1"/>
</dbReference>
<dbReference type="CDD" id="cd00109">
    <property type="entry name" value="Kunitz-type"/>
    <property type="match status" value="1"/>
</dbReference>
<dbReference type="InterPro" id="IPR020901">
    <property type="entry name" value="Prtase_inh_Kunz-CS"/>
</dbReference>
<dbReference type="GO" id="GO:0009263">
    <property type="term" value="P:deoxyribonucleotide biosynthetic process"/>
    <property type="evidence" value="ECO:0007669"/>
    <property type="project" value="InterPro"/>
</dbReference>
<dbReference type="Pfam" id="PF00014">
    <property type="entry name" value="Kunitz_BPTI"/>
    <property type="match status" value="1"/>
</dbReference>
<feature type="domain" description="BPTI/Kunitz inhibitor" evidence="5">
    <location>
        <begin position="374"/>
        <end position="424"/>
    </location>
</feature>
<dbReference type="Proteomes" id="UP000663852">
    <property type="component" value="Unassembled WGS sequence"/>
</dbReference>
<dbReference type="InterPro" id="IPR030475">
    <property type="entry name" value="RNR_small_AS"/>
</dbReference>
<dbReference type="SUPFAM" id="SSF57362">
    <property type="entry name" value="BPTI-like"/>
    <property type="match status" value="1"/>
</dbReference>
<comment type="caution">
    <text evidence="6">The sequence shown here is derived from an EMBL/GenBank/DDBJ whole genome shotgun (WGS) entry which is preliminary data.</text>
</comment>
<dbReference type="InterPro" id="IPR033909">
    <property type="entry name" value="RNR_small"/>
</dbReference>
<dbReference type="PRINTS" id="PR00759">
    <property type="entry name" value="BASICPTASE"/>
</dbReference>
<dbReference type="SMART" id="SM00131">
    <property type="entry name" value="KU"/>
    <property type="match status" value="1"/>
</dbReference>
<dbReference type="Pfam" id="PF00268">
    <property type="entry name" value="Ribonuc_red_sm"/>
    <property type="match status" value="1"/>
</dbReference>
<name>A0A814CFN3_ADIRI</name>
<keyword evidence="4" id="KW-0812">Transmembrane</keyword>
<dbReference type="OrthoDB" id="10248373at2759"/>
<keyword evidence="4" id="KW-0472">Membrane</keyword>
<keyword evidence="3" id="KW-1015">Disulfide bond</keyword>